<keyword evidence="1" id="KW-0238">DNA-binding</keyword>
<dbReference type="PANTHER" id="PTHR33221:SF4">
    <property type="entry name" value="HTH-TYPE TRANSCRIPTIONAL REPRESSOR NSRR"/>
    <property type="match status" value="1"/>
</dbReference>
<comment type="caution">
    <text evidence="2">The sequence shown here is derived from an EMBL/GenBank/DDBJ whole genome shotgun (WGS) entry which is preliminary data.</text>
</comment>
<dbReference type="Proteomes" id="UP001517376">
    <property type="component" value="Unassembled WGS sequence"/>
</dbReference>
<evidence type="ECO:0000256" key="1">
    <source>
        <dbReference type="ARBA" id="ARBA00023125"/>
    </source>
</evidence>
<reference evidence="3" key="1">
    <citation type="submission" date="2020-01" db="EMBL/GenBank/DDBJ databases">
        <title>Sphingomonas sp. strain CSW-10.</title>
        <authorList>
            <person name="Chen W.-M."/>
        </authorList>
    </citation>
    <scope>NUCLEOTIDE SEQUENCE [LARGE SCALE GENOMIC DNA]</scope>
    <source>
        <strain evidence="3">CCP-1</strain>
    </source>
</reference>
<proteinExistence type="predicted"/>
<dbReference type="InterPro" id="IPR000944">
    <property type="entry name" value="Tscrpt_reg_Rrf2"/>
</dbReference>
<dbReference type="EMBL" id="JAAATW010000003">
    <property type="protein sequence ID" value="NBE08388.1"/>
    <property type="molecule type" value="Genomic_DNA"/>
</dbReference>
<name>A0ABW9Y7J5_9RHOB</name>
<dbReference type="PANTHER" id="PTHR33221">
    <property type="entry name" value="WINGED HELIX-TURN-HELIX TRANSCRIPTIONAL REGULATOR, RRF2 FAMILY"/>
    <property type="match status" value="1"/>
</dbReference>
<dbReference type="InterPro" id="IPR036390">
    <property type="entry name" value="WH_DNA-bd_sf"/>
</dbReference>
<keyword evidence="3" id="KW-1185">Reference proteome</keyword>
<protein>
    <submittedName>
        <fullName evidence="2">Rrf2 family transcriptional regulator</fullName>
    </submittedName>
</protein>
<dbReference type="SUPFAM" id="SSF46785">
    <property type="entry name" value="Winged helix' DNA-binding domain"/>
    <property type="match status" value="1"/>
</dbReference>
<dbReference type="Pfam" id="PF02082">
    <property type="entry name" value="Rrf2"/>
    <property type="match status" value="1"/>
</dbReference>
<gene>
    <name evidence="2" type="ORF">GU920_12645</name>
</gene>
<dbReference type="Gene3D" id="1.10.10.10">
    <property type="entry name" value="Winged helix-like DNA-binding domain superfamily/Winged helix DNA-binding domain"/>
    <property type="match status" value="1"/>
</dbReference>
<sequence>MRLTIRTDLAMRTLMFCAVNPGRTVRKSDVAAACHASENHLAQVIHLLSQKRFLTTLRGRSGGLRLARPPEAISVGAVFREFEAVLPFTDCFAGTETDCPLLVCCRLQCTLNQALAAFYAELDRVTLADMVRQNTPLHSLLQVA</sequence>
<dbReference type="PROSITE" id="PS51197">
    <property type="entry name" value="HTH_RRF2_2"/>
    <property type="match status" value="1"/>
</dbReference>
<evidence type="ECO:0000313" key="2">
    <source>
        <dbReference type="EMBL" id="NBE08388.1"/>
    </source>
</evidence>
<evidence type="ECO:0000313" key="3">
    <source>
        <dbReference type="Proteomes" id="UP001517376"/>
    </source>
</evidence>
<accession>A0ABW9Y7J5</accession>
<dbReference type="RefSeq" id="WP_161767454.1">
    <property type="nucleotide sequence ID" value="NZ_JAAATW010000003.1"/>
</dbReference>
<dbReference type="NCBIfam" id="TIGR00738">
    <property type="entry name" value="rrf2_super"/>
    <property type="match status" value="1"/>
</dbReference>
<dbReference type="InterPro" id="IPR036388">
    <property type="entry name" value="WH-like_DNA-bd_sf"/>
</dbReference>
<organism evidence="2 3">
    <name type="scientific">Paragemmobacter ruber</name>
    <dbReference type="NCBI Taxonomy" id="1985673"/>
    <lineage>
        <taxon>Bacteria</taxon>
        <taxon>Pseudomonadati</taxon>
        <taxon>Pseudomonadota</taxon>
        <taxon>Alphaproteobacteria</taxon>
        <taxon>Rhodobacterales</taxon>
        <taxon>Paracoccaceae</taxon>
        <taxon>Paragemmobacter</taxon>
    </lineage>
</organism>